<keyword evidence="4" id="KW-1185">Reference proteome</keyword>
<feature type="compositionally biased region" description="Basic and acidic residues" evidence="2">
    <location>
        <begin position="377"/>
        <end position="390"/>
    </location>
</feature>
<dbReference type="Proteomes" id="UP000759537">
    <property type="component" value="Unassembled WGS sequence"/>
</dbReference>
<feature type="region of interest" description="Disordered" evidence="2">
    <location>
        <begin position="377"/>
        <end position="400"/>
    </location>
</feature>
<evidence type="ECO:0000313" key="3">
    <source>
        <dbReference type="EMBL" id="KAF8486434.1"/>
    </source>
</evidence>
<gene>
    <name evidence="3" type="ORF">DFH94DRAFT_184029</name>
</gene>
<dbReference type="OrthoDB" id="3249073at2759"/>
<name>A0A9P5N4T6_9AGAM</name>
<evidence type="ECO:0000256" key="1">
    <source>
        <dbReference type="SAM" id="Coils"/>
    </source>
</evidence>
<dbReference type="AlphaFoldDB" id="A0A9P5N4T6"/>
<comment type="caution">
    <text evidence="3">The sequence shown here is derived from an EMBL/GenBank/DDBJ whole genome shotgun (WGS) entry which is preliminary data.</text>
</comment>
<proteinExistence type="predicted"/>
<organism evidence="3 4">
    <name type="scientific">Russula ochroleuca</name>
    <dbReference type="NCBI Taxonomy" id="152965"/>
    <lineage>
        <taxon>Eukaryota</taxon>
        <taxon>Fungi</taxon>
        <taxon>Dikarya</taxon>
        <taxon>Basidiomycota</taxon>
        <taxon>Agaricomycotina</taxon>
        <taxon>Agaricomycetes</taxon>
        <taxon>Russulales</taxon>
        <taxon>Russulaceae</taxon>
        <taxon>Russula</taxon>
    </lineage>
</organism>
<feature type="compositionally biased region" description="Polar residues" evidence="2">
    <location>
        <begin position="391"/>
        <end position="400"/>
    </location>
</feature>
<dbReference type="EMBL" id="WHVB01000002">
    <property type="protein sequence ID" value="KAF8486434.1"/>
    <property type="molecule type" value="Genomic_DNA"/>
</dbReference>
<reference evidence="3" key="2">
    <citation type="journal article" date="2020" name="Nat. Commun.">
        <title>Large-scale genome sequencing of mycorrhizal fungi provides insights into the early evolution of symbiotic traits.</title>
        <authorList>
            <person name="Miyauchi S."/>
            <person name="Kiss E."/>
            <person name="Kuo A."/>
            <person name="Drula E."/>
            <person name="Kohler A."/>
            <person name="Sanchez-Garcia M."/>
            <person name="Morin E."/>
            <person name="Andreopoulos B."/>
            <person name="Barry K.W."/>
            <person name="Bonito G."/>
            <person name="Buee M."/>
            <person name="Carver A."/>
            <person name="Chen C."/>
            <person name="Cichocki N."/>
            <person name="Clum A."/>
            <person name="Culley D."/>
            <person name="Crous P.W."/>
            <person name="Fauchery L."/>
            <person name="Girlanda M."/>
            <person name="Hayes R.D."/>
            <person name="Keri Z."/>
            <person name="LaButti K."/>
            <person name="Lipzen A."/>
            <person name="Lombard V."/>
            <person name="Magnuson J."/>
            <person name="Maillard F."/>
            <person name="Murat C."/>
            <person name="Nolan M."/>
            <person name="Ohm R.A."/>
            <person name="Pangilinan J."/>
            <person name="Pereira M.F."/>
            <person name="Perotto S."/>
            <person name="Peter M."/>
            <person name="Pfister S."/>
            <person name="Riley R."/>
            <person name="Sitrit Y."/>
            <person name="Stielow J.B."/>
            <person name="Szollosi G."/>
            <person name="Zifcakova L."/>
            <person name="Stursova M."/>
            <person name="Spatafora J.W."/>
            <person name="Tedersoo L."/>
            <person name="Vaario L.M."/>
            <person name="Yamada A."/>
            <person name="Yan M."/>
            <person name="Wang P."/>
            <person name="Xu J."/>
            <person name="Bruns T."/>
            <person name="Baldrian P."/>
            <person name="Vilgalys R."/>
            <person name="Dunand C."/>
            <person name="Henrissat B."/>
            <person name="Grigoriev I.V."/>
            <person name="Hibbett D."/>
            <person name="Nagy L.G."/>
            <person name="Martin F.M."/>
        </authorList>
    </citation>
    <scope>NUCLEOTIDE SEQUENCE</scope>
    <source>
        <strain evidence="3">Prilba</strain>
    </source>
</reference>
<evidence type="ECO:0000313" key="4">
    <source>
        <dbReference type="Proteomes" id="UP000759537"/>
    </source>
</evidence>
<evidence type="ECO:0000256" key="2">
    <source>
        <dbReference type="SAM" id="MobiDB-lite"/>
    </source>
</evidence>
<sequence length="400" mass="44926">MINRVCTTTSWVYWRTIRIRGIDTTGVAQCISMLFHGNLYLIDRFNTFLPPGYCINPFAYPRDPSLTSVTTPIGTITSKIGTGIQSPGGESPDTPLTRVYPPQTSSPAPQGLTTAVASVLGNTGNKTRVERSPAQRMIHDNTNTTAAQVYTATGTPSPSMQEHAPTSQSLSLPIVKPPDKLHPTLSCWIKNMNKLSSLIDRLQELASSAPAERQTQLLRQVAELRVTSKKQQEHFMEFLQLSEEYANRYLLDISAEIQQQSSFLEKLEERLEAARKLRGEAVGLQMLYESGIIATMKNLRATALSRPLPEDDALFSEVDLLLTEIRQCYMELDKFWIEEISRASEALKMRRVDPTDLERWKNFHANLRKTIESWKNERPSGDAPILRRNDASSSKLTSGR</sequence>
<feature type="coiled-coil region" evidence="1">
    <location>
        <begin position="257"/>
        <end position="284"/>
    </location>
</feature>
<accession>A0A9P5N4T6</accession>
<protein>
    <submittedName>
        <fullName evidence="3">Uncharacterized protein</fullName>
    </submittedName>
</protein>
<reference evidence="3" key="1">
    <citation type="submission" date="2019-10" db="EMBL/GenBank/DDBJ databases">
        <authorList>
            <consortium name="DOE Joint Genome Institute"/>
            <person name="Kuo A."/>
            <person name="Miyauchi S."/>
            <person name="Kiss E."/>
            <person name="Drula E."/>
            <person name="Kohler A."/>
            <person name="Sanchez-Garcia M."/>
            <person name="Andreopoulos B."/>
            <person name="Barry K.W."/>
            <person name="Bonito G."/>
            <person name="Buee M."/>
            <person name="Carver A."/>
            <person name="Chen C."/>
            <person name="Cichocki N."/>
            <person name="Clum A."/>
            <person name="Culley D."/>
            <person name="Crous P.W."/>
            <person name="Fauchery L."/>
            <person name="Girlanda M."/>
            <person name="Hayes R."/>
            <person name="Keri Z."/>
            <person name="LaButti K."/>
            <person name="Lipzen A."/>
            <person name="Lombard V."/>
            <person name="Magnuson J."/>
            <person name="Maillard F."/>
            <person name="Morin E."/>
            <person name="Murat C."/>
            <person name="Nolan M."/>
            <person name="Ohm R."/>
            <person name="Pangilinan J."/>
            <person name="Pereira M."/>
            <person name="Perotto S."/>
            <person name="Peter M."/>
            <person name="Riley R."/>
            <person name="Sitrit Y."/>
            <person name="Stielow B."/>
            <person name="Szollosi G."/>
            <person name="Zifcakova L."/>
            <person name="Stursova M."/>
            <person name="Spatafora J.W."/>
            <person name="Tedersoo L."/>
            <person name="Vaario L.-M."/>
            <person name="Yamada A."/>
            <person name="Yan M."/>
            <person name="Wang P."/>
            <person name="Xu J."/>
            <person name="Bruns T."/>
            <person name="Baldrian P."/>
            <person name="Vilgalys R."/>
            <person name="Henrissat B."/>
            <person name="Grigoriev I.V."/>
            <person name="Hibbett D."/>
            <person name="Nagy L.G."/>
            <person name="Martin F.M."/>
        </authorList>
    </citation>
    <scope>NUCLEOTIDE SEQUENCE</scope>
    <source>
        <strain evidence="3">Prilba</strain>
    </source>
</reference>
<keyword evidence="1" id="KW-0175">Coiled coil</keyword>